<sequence length="262" mass="29650">MDAEPRSLLRFGPKEPANDPLKSEVSLTPAASTINDKMDGALLSSTISDQRTRTSLLPSIGADRPDDSDTIQTILDCIIPARTFESEGKVWRQSVSSTPATRLDVLNLQEQLDAALDDRRAKKFGVCPIRRDIYDQLFDELIRQVAVNCAERGLLLMRVRDELRLTIATYQSLLESAVAYGLRKALLVEQQQSQAAVERDEERQRNVDLIAKVSQWRDFRIDPSPPYGTYRLISRRRRSNPTGSTADPRRRIVRGPIKIRSF</sequence>
<dbReference type="PANTHER" id="PTHR13183:SF0">
    <property type="entry name" value="AXONEMAL DYNEIN LIGHT INTERMEDIATE POLYPEPTIDE 1"/>
    <property type="match status" value="1"/>
</dbReference>
<dbReference type="PANTHER" id="PTHR13183">
    <property type="entry name" value="AXONEMAL INNER ARM DYNEIN LIGHT CHAIN 28"/>
    <property type="match status" value="1"/>
</dbReference>
<evidence type="ECO:0000313" key="7">
    <source>
        <dbReference type="WBParaSite" id="PSAMB.scaffold284size59213.g4350.t1"/>
    </source>
</evidence>
<dbReference type="Pfam" id="PF10211">
    <property type="entry name" value="Ax_dynein_light"/>
    <property type="match status" value="1"/>
</dbReference>
<protein>
    <submittedName>
        <fullName evidence="7">Uncharacterized protein</fullName>
    </submittedName>
</protein>
<name>A0A914VYW9_9BILA</name>
<keyword evidence="1" id="KW-0243">Dynein</keyword>
<dbReference type="GO" id="GO:0045504">
    <property type="term" value="F:dynein heavy chain binding"/>
    <property type="evidence" value="ECO:0007669"/>
    <property type="project" value="TreeGrafter"/>
</dbReference>
<dbReference type="InterPro" id="IPR019347">
    <property type="entry name" value="Axonemal_dynein_light_chain"/>
</dbReference>
<feature type="region of interest" description="Disordered" evidence="5">
    <location>
        <begin position="1"/>
        <end position="25"/>
    </location>
</feature>
<dbReference type="AlphaFoldDB" id="A0A914VYW9"/>
<comment type="similarity">
    <text evidence="4">Belongs to the inner dynein arm light chain family.</text>
</comment>
<feature type="compositionally biased region" description="Basic and acidic residues" evidence="5">
    <location>
        <begin position="1"/>
        <end position="17"/>
    </location>
</feature>
<accession>A0A914VYW9</accession>
<evidence type="ECO:0000256" key="3">
    <source>
        <dbReference type="ARBA" id="ARBA00023175"/>
    </source>
</evidence>
<evidence type="ECO:0000256" key="4">
    <source>
        <dbReference type="ARBA" id="ARBA00038114"/>
    </source>
</evidence>
<keyword evidence="6" id="KW-1185">Reference proteome</keyword>
<evidence type="ECO:0000256" key="2">
    <source>
        <dbReference type="ARBA" id="ARBA00023054"/>
    </source>
</evidence>
<proteinExistence type="inferred from homology"/>
<dbReference type="GO" id="GO:0005930">
    <property type="term" value="C:axoneme"/>
    <property type="evidence" value="ECO:0007669"/>
    <property type="project" value="TreeGrafter"/>
</dbReference>
<reference evidence="7" key="1">
    <citation type="submission" date="2022-11" db="UniProtKB">
        <authorList>
            <consortium name="WormBaseParasite"/>
        </authorList>
    </citation>
    <scope>IDENTIFICATION</scope>
</reference>
<dbReference type="WBParaSite" id="PSAMB.scaffold284size59213.g4350.t1">
    <property type="protein sequence ID" value="PSAMB.scaffold284size59213.g4350.t1"/>
    <property type="gene ID" value="PSAMB.scaffold284size59213.g4350"/>
</dbReference>
<keyword evidence="3" id="KW-0505">Motor protein</keyword>
<dbReference type="Proteomes" id="UP000887566">
    <property type="component" value="Unplaced"/>
</dbReference>
<evidence type="ECO:0000313" key="6">
    <source>
        <dbReference type="Proteomes" id="UP000887566"/>
    </source>
</evidence>
<organism evidence="6 7">
    <name type="scientific">Plectus sambesii</name>
    <dbReference type="NCBI Taxonomy" id="2011161"/>
    <lineage>
        <taxon>Eukaryota</taxon>
        <taxon>Metazoa</taxon>
        <taxon>Ecdysozoa</taxon>
        <taxon>Nematoda</taxon>
        <taxon>Chromadorea</taxon>
        <taxon>Plectida</taxon>
        <taxon>Plectina</taxon>
        <taxon>Plectoidea</taxon>
        <taxon>Plectidae</taxon>
        <taxon>Plectus</taxon>
    </lineage>
</organism>
<keyword evidence="2" id="KW-0175">Coiled coil</keyword>
<evidence type="ECO:0000256" key="5">
    <source>
        <dbReference type="SAM" id="MobiDB-lite"/>
    </source>
</evidence>
<evidence type="ECO:0000256" key="1">
    <source>
        <dbReference type="ARBA" id="ARBA00023017"/>
    </source>
</evidence>
<dbReference type="GO" id="GO:0030286">
    <property type="term" value="C:dynein complex"/>
    <property type="evidence" value="ECO:0007669"/>
    <property type="project" value="UniProtKB-KW"/>
</dbReference>
<dbReference type="GO" id="GO:0097546">
    <property type="term" value="C:ciliary base"/>
    <property type="evidence" value="ECO:0007669"/>
    <property type="project" value="TreeGrafter"/>
</dbReference>